<evidence type="ECO:0000313" key="2">
    <source>
        <dbReference type="Proteomes" id="UP000076407"/>
    </source>
</evidence>
<dbReference type="EnsemblMetazoa" id="AQUA014688-RA">
    <property type="protein sequence ID" value="AQUA014688-PA"/>
    <property type="gene ID" value="AQUA014688"/>
</dbReference>
<reference evidence="1" key="1">
    <citation type="submission" date="2020-05" db="UniProtKB">
        <authorList>
            <consortium name="EnsemblMetazoa"/>
        </authorList>
    </citation>
    <scope>IDENTIFICATION</scope>
    <source>
        <strain evidence="1">SANGQUA</strain>
    </source>
</reference>
<proteinExistence type="predicted"/>
<protein>
    <submittedName>
        <fullName evidence="1">Uncharacterized protein</fullName>
    </submittedName>
</protein>
<evidence type="ECO:0000313" key="1">
    <source>
        <dbReference type="EnsemblMetazoa" id="AQUA014688-PA"/>
    </source>
</evidence>
<sequence>PPVITTRLGVVVPLAKQPPLLFFLFADLCKRHFCGSPCPELFCYAVRAKCSLCVINRLNLVRCAFSSVTVCTGRAEKCTVCCVVVLLQLTSTKLCGASRGGDFITHRPEQELLKNSAKKKKKNISSVKSKGKACERRKATSCESSVPLQPGRLCIRRIDERSGR</sequence>
<name>A0A182XS74_ANOQN</name>
<organism evidence="1 2">
    <name type="scientific">Anopheles quadriannulatus</name>
    <name type="common">Mosquito</name>
    <dbReference type="NCBI Taxonomy" id="34691"/>
    <lineage>
        <taxon>Eukaryota</taxon>
        <taxon>Metazoa</taxon>
        <taxon>Ecdysozoa</taxon>
        <taxon>Arthropoda</taxon>
        <taxon>Hexapoda</taxon>
        <taxon>Insecta</taxon>
        <taxon>Pterygota</taxon>
        <taxon>Neoptera</taxon>
        <taxon>Endopterygota</taxon>
        <taxon>Diptera</taxon>
        <taxon>Nematocera</taxon>
        <taxon>Culicoidea</taxon>
        <taxon>Culicidae</taxon>
        <taxon>Anophelinae</taxon>
        <taxon>Anopheles</taxon>
    </lineage>
</organism>
<accession>A0A182XS74</accession>
<dbReference type="Proteomes" id="UP000076407">
    <property type="component" value="Unassembled WGS sequence"/>
</dbReference>
<dbReference type="VEuPathDB" id="VectorBase:AQUA014688"/>
<keyword evidence="2" id="KW-1185">Reference proteome</keyword>
<dbReference type="AlphaFoldDB" id="A0A182XS74"/>